<proteinExistence type="predicted"/>
<reference evidence="1 2" key="1">
    <citation type="submission" date="2016-04" db="EMBL/GenBank/DDBJ databases">
        <title>Draft genome of an Enterococcus thailandicus strain isolated from bovine feces.</title>
        <authorList>
            <person name="Beukers A.G."/>
            <person name="Zaheer R."/>
            <person name="Goji N."/>
            <person name="Cook S.R."/>
            <person name="Amoako K."/>
            <person name="Chaves A.V."/>
            <person name="Ward M.P."/>
            <person name="Mcallister T.A."/>
        </authorList>
    </citation>
    <scope>NUCLEOTIDE SEQUENCE [LARGE SCALE GENOMIC DNA]</scope>
    <source>
        <strain evidence="1 2">F0711D 46</strain>
    </source>
</reference>
<keyword evidence="2" id="KW-1185">Reference proteome</keyword>
<evidence type="ECO:0008006" key="3">
    <source>
        <dbReference type="Google" id="ProtNLM"/>
    </source>
</evidence>
<accession>A0A179EVH6</accession>
<protein>
    <recommendedName>
        <fullName evidence="3">PepSY domain-containing protein</fullName>
    </recommendedName>
</protein>
<organism evidence="1 2">
    <name type="scientific">Enterococcus thailandicus</name>
    <dbReference type="NCBI Taxonomy" id="417368"/>
    <lineage>
        <taxon>Bacteria</taxon>
        <taxon>Bacillati</taxon>
        <taxon>Bacillota</taxon>
        <taxon>Bacilli</taxon>
        <taxon>Lactobacillales</taxon>
        <taxon>Enterococcaceae</taxon>
        <taxon>Enterococcus</taxon>
    </lineage>
</organism>
<dbReference type="EMBL" id="LWMN01000001">
    <property type="protein sequence ID" value="OAQ57205.1"/>
    <property type="molecule type" value="Genomic_DNA"/>
</dbReference>
<evidence type="ECO:0000313" key="1">
    <source>
        <dbReference type="EMBL" id="OAQ57205.1"/>
    </source>
</evidence>
<dbReference type="AlphaFoldDB" id="A0A179EVH6"/>
<dbReference type="Proteomes" id="UP000078516">
    <property type="component" value="Unassembled WGS sequence"/>
</dbReference>
<evidence type="ECO:0000313" key="2">
    <source>
        <dbReference type="Proteomes" id="UP000078516"/>
    </source>
</evidence>
<comment type="caution">
    <text evidence="1">The sequence shown here is derived from an EMBL/GenBank/DDBJ whole genome shotgun (WGS) entry which is preliminary data.</text>
</comment>
<name>A0A179EVH6_ENTTH</name>
<gene>
    <name evidence="1" type="ORF">A6E74_01505</name>
</gene>
<sequence>MNEPLAKEDISFDLNGNIPKLYIKGQEAGVVSMTNHYVTSHIWGEGTNAITFVYLTNDDPKQKVLSIDRITGEVMNQ</sequence>